<evidence type="ECO:0000256" key="2">
    <source>
        <dbReference type="SAM" id="SignalP"/>
    </source>
</evidence>
<feature type="region of interest" description="Disordered" evidence="1">
    <location>
        <begin position="568"/>
        <end position="588"/>
    </location>
</feature>
<dbReference type="Pfam" id="PF04113">
    <property type="entry name" value="Gpi16"/>
    <property type="match status" value="2"/>
</dbReference>
<dbReference type="GO" id="GO:0016255">
    <property type="term" value="P:attachment of GPI anchor to protein"/>
    <property type="evidence" value="ECO:0007669"/>
    <property type="project" value="InterPro"/>
</dbReference>
<dbReference type="PANTHER" id="PTHR12959">
    <property type="entry name" value="GPI TRANSAMIDASE COMPONENT PIG-T-RELATED"/>
    <property type="match status" value="1"/>
</dbReference>
<evidence type="ECO:0000313" key="4">
    <source>
        <dbReference type="WBParaSite" id="PSAMB.scaffold2808size21160.g19151.t1"/>
    </source>
</evidence>
<reference evidence="4" key="1">
    <citation type="submission" date="2022-11" db="UniProtKB">
        <authorList>
            <consortium name="WormBaseParasite"/>
        </authorList>
    </citation>
    <scope>IDENTIFICATION</scope>
</reference>
<dbReference type="PANTHER" id="PTHR12959:SF11">
    <property type="entry name" value="GPI TRANSAMIDASE COMPONENT PIG-T"/>
    <property type="match status" value="1"/>
</dbReference>
<dbReference type="InterPro" id="IPR007245">
    <property type="entry name" value="PIG-T"/>
</dbReference>
<feature type="chain" id="PRO_5037204304" evidence="2">
    <location>
        <begin position="23"/>
        <end position="588"/>
    </location>
</feature>
<dbReference type="AlphaFoldDB" id="A0A914VY72"/>
<evidence type="ECO:0000256" key="1">
    <source>
        <dbReference type="SAM" id="MobiDB-lite"/>
    </source>
</evidence>
<name>A0A914VY72_9BILA</name>
<proteinExistence type="predicted"/>
<keyword evidence="3" id="KW-1185">Reference proteome</keyword>
<dbReference type="WBParaSite" id="PSAMB.scaffold2808size21160.g19151.t1">
    <property type="protein sequence ID" value="PSAMB.scaffold2808size21160.g19151.t1"/>
    <property type="gene ID" value="PSAMB.scaffold2808size21160.g19151"/>
</dbReference>
<dbReference type="GO" id="GO:0042765">
    <property type="term" value="C:GPI-anchor transamidase complex"/>
    <property type="evidence" value="ECO:0007669"/>
    <property type="project" value="InterPro"/>
</dbReference>
<accession>A0A914VY72</accession>
<sequence length="588" mass="65586">MWLTRFLLCALLCFHRLFVADARSDVYSEELVIKRLPSQNMAAHFRFTTTSAELGVHYDLFPRVIGEFVTTYNLSELHLSLTQGIWRTDYWGFAPQPSSPSGAQVYAWFDGDSSSVDERWANLVHSLSGFFCTSLLQIVPGLTARPQLSFRPAGAVSTGIVDFSMGRYAALSSEPVCTENLTPWKKLLPCKEAGISSLLHPIKFYEAQYHSLSVDVIQLCPNGASTCARPNWQVSQNLLVVTDLPLGSKVLNWNLRSLFDGEIYKKCDLAKSSHILAEVDDQLNPEYSHTPDATLKFRDGRKFVSFDVSKTKLPLNVGAKYKDRLKVKSPNPPSISIHSYIGGSGQQDGQIVTRLVNRDEANHRAVYTHVIPWFLRVYYHTIEMDCEGGNSNAIGEGVIQTKKFTPAKDRGAPYLLELDVNLPAQSTCHLSIDFDKSFLRWTEYPPDANKGFFVPPPSLVFRPTDWSNVTVLGGQRTTTMEELNGAVTSPLVVMYGEALLVSLPTPDFSMPYNVICLVCTVIALCFGPIHSLTTKCLLLKFEDKDAPQTLLGKLKAKLMKIVDKVRRKGKAVESADVKKKDEVSKKTD</sequence>
<evidence type="ECO:0000313" key="3">
    <source>
        <dbReference type="Proteomes" id="UP000887566"/>
    </source>
</evidence>
<protein>
    <submittedName>
        <fullName evidence="4">GPI transamidase component PIG-T</fullName>
    </submittedName>
</protein>
<keyword evidence="2" id="KW-0732">Signal</keyword>
<dbReference type="Proteomes" id="UP000887566">
    <property type="component" value="Unplaced"/>
</dbReference>
<organism evidence="3 4">
    <name type="scientific">Plectus sambesii</name>
    <dbReference type="NCBI Taxonomy" id="2011161"/>
    <lineage>
        <taxon>Eukaryota</taxon>
        <taxon>Metazoa</taxon>
        <taxon>Ecdysozoa</taxon>
        <taxon>Nematoda</taxon>
        <taxon>Chromadorea</taxon>
        <taxon>Plectida</taxon>
        <taxon>Plectina</taxon>
        <taxon>Plectoidea</taxon>
        <taxon>Plectidae</taxon>
        <taxon>Plectus</taxon>
    </lineage>
</organism>
<feature type="signal peptide" evidence="2">
    <location>
        <begin position="1"/>
        <end position="22"/>
    </location>
</feature>